<sequence length="153" mass="17887">MNRPKKLNSGEVGKDLSRDCIWVFGVVERAEVSSPLKRELFFKKSNNNHIHNCLFRLNNFIKFVHLFICSILVHFTFKKTLFLYYIVFSSKRIISSVQINKYSSVLTFVFLQKFQKKANTQSLSNSPNLNPIEMIYKIINIPPKSPDLNQIEL</sequence>
<keyword evidence="1" id="KW-1133">Transmembrane helix</keyword>
<protein>
    <submittedName>
        <fullName evidence="2">Uncharacterized protein</fullName>
    </submittedName>
</protein>
<keyword evidence="3" id="KW-1185">Reference proteome</keyword>
<name>A0A3M7S2V5_BRAPC</name>
<organism evidence="2 3">
    <name type="scientific">Brachionus plicatilis</name>
    <name type="common">Marine rotifer</name>
    <name type="synonym">Brachionus muelleri</name>
    <dbReference type="NCBI Taxonomy" id="10195"/>
    <lineage>
        <taxon>Eukaryota</taxon>
        <taxon>Metazoa</taxon>
        <taxon>Spiralia</taxon>
        <taxon>Gnathifera</taxon>
        <taxon>Rotifera</taxon>
        <taxon>Eurotatoria</taxon>
        <taxon>Monogononta</taxon>
        <taxon>Pseudotrocha</taxon>
        <taxon>Ploima</taxon>
        <taxon>Brachionidae</taxon>
        <taxon>Brachionus</taxon>
    </lineage>
</organism>
<dbReference type="Proteomes" id="UP000276133">
    <property type="component" value="Unassembled WGS sequence"/>
</dbReference>
<evidence type="ECO:0000256" key="1">
    <source>
        <dbReference type="SAM" id="Phobius"/>
    </source>
</evidence>
<keyword evidence="1" id="KW-0812">Transmembrane</keyword>
<reference evidence="2 3" key="1">
    <citation type="journal article" date="2018" name="Sci. Rep.">
        <title>Genomic signatures of local adaptation to the degree of environmental predictability in rotifers.</title>
        <authorList>
            <person name="Franch-Gras L."/>
            <person name="Hahn C."/>
            <person name="Garcia-Roger E.M."/>
            <person name="Carmona M.J."/>
            <person name="Serra M."/>
            <person name="Gomez A."/>
        </authorList>
    </citation>
    <scope>NUCLEOTIDE SEQUENCE [LARGE SCALE GENOMIC DNA]</scope>
    <source>
        <strain evidence="2">HYR1</strain>
    </source>
</reference>
<dbReference type="AlphaFoldDB" id="A0A3M7S2V5"/>
<evidence type="ECO:0000313" key="2">
    <source>
        <dbReference type="EMBL" id="RNA29970.1"/>
    </source>
</evidence>
<gene>
    <name evidence="2" type="ORF">BpHYR1_005929</name>
</gene>
<keyword evidence="1" id="KW-0472">Membrane</keyword>
<comment type="caution">
    <text evidence="2">The sequence shown here is derived from an EMBL/GenBank/DDBJ whole genome shotgun (WGS) entry which is preliminary data.</text>
</comment>
<dbReference type="EMBL" id="REGN01002145">
    <property type="protein sequence ID" value="RNA29970.1"/>
    <property type="molecule type" value="Genomic_DNA"/>
</dbReference>
<evidence type="ECO:0000313" key="3">
    <source>
        <dbReference type="Proteomes" id="UP000276133"/>
    </source>
</evidence>
<feature type="transmembrane region" description="Helical" evidence="1">
    <location>
        <begin position="63"/>
        <end position="87"/>
    </location>
</feature>
<accession>A0A3M7S2V5</accession>
<proteinExistence type="predicted"/>